<dbReference type="STRING" id="1121865.OMW_02247"/>
<comment type="caution">
    <text evidence="3">The sequence shown here is derived from an EMBL/GenBank/DDBJ whole genome shotgun (WGS) entry which is preliminary data.</text>
</comment>
<feature type="transmembrane region" description="Helical" evidence="1">
    <location>
        <begin position="128"/>
        <end position="151"/>
    </location>
</feature>
<keyword evidence="1" id="KW-1133">Transmembrane helix</keyword>
<dbReference type="PATRIC" id="fig|1121865.3.peg.2189"/>
<keyword evidence="1" id="KW-0472">Membrane</keyword>
<keyword evidence="4" id="KW-1185">Reference proteome</keyword>
<protein>
    <submittedName>
        <fullName evidence="3">Type VII secretion protein EssA</fullName>
    </submittedName>
</protein>
<accession>S1NFB4</accession>
<keyword evidence="1" id="KW-0812">Transmembrane</keyword>
<reference evidence="3 4" key="1">
    <citation type="submission" date="2013-03" db="EMBL/GenBank/DDBJ databases">
        <title>The Genome Sequence of Enterococcus columbae ATCC_51263 (PacBio/Illumina hybrid assembly).</title>
        <authorList>
            <consortium name="The Broad Institute Genomics Platform"/>
            <consortium name="The Broad Institute Genome Sequencing Center for Infectious Disease"/>
            <person name="Earl A."/>
            <person name="Russ C."/>
            <person name="Gilmore M."/>
            <person name="Surin D."/>
            <person name="Walker B."/>
            <person name="Young S."/>
            <person name="Zeng Q."/>
            <person name="Gargeya S."/>
            <person name="Fitzgerald M."/>
            <person name="Haas B."/>
            <person name="Abouelleil A."/>
            <person name="Allen A.W."/>
            <person name="Alvarado L."/>
            <person name="Arachchi H.M."/>
            <person name="Berlin A.M."/>
            <person name="Chapman S.B."/>
            <person name="Gainer-Dewar J."/>
            <person name="Goldberg J."/>
            <person name="Griggs A."/>
            <person name="Gujja S."/>
            <person name="Hansen M."/>
            <person name="Howarth C."/>
            <person name="Imamovic A."/>
            <person name="Ireland A."/>
            <person name="Larimer J."/>
            <person name="McCowan C."/>
            <person name="Murphy C."/>
            <person name="Pearson M."/>
            <person name="Poon T.W."/>
            <person name="Priest M."/>
            <person name="Roberts A."/>
            <person name="Saif S."/>
            <person name="Shea T."/>
            <person name="Sisk P."/>
            <person name="Sykes S."/>
            <person name="Wortman J."/>
            <person name="Nusbaum C."/>
            <person name="Birren B."/>
        </authorList>
    </citation>
    <scope>NUCLEOTIDE SEQUENCE [LARGE SCALE GENOMIC DNA]</scope>
    <source>
        <strain evidence="3 4">ATCC 51263</strain>
    </source>
</reference>
<dbReference type="RefSeq" id="WP_016184341.1">
    <property type="nucleotide sequence ID" value="NZ_JXKI01000028.1"/>
</dbReference>
<gene>
    <name evidence="3" type="ORF">I568_00028</name>
</gene>
<feature type="chain" id="PRO_5030177107" evidence="2">
    <location>
        <begin position="22"/>
        <end position="156"/>
    </location>
</feature>
<name>S1NFB4_9ENTE</name>
<proteinExistence type="predicted"/>
<dbReference type="InterPro" id="IPR018920">
    <property type="entry name" value="EssA/YueC"/>
</dbReference>
<evidence type="ECO:0000256" key="1">
    <source>
        <dbReference type="SAM" id="Phobius"/>
    </source>
</evidence>
<evidence type="ECO:0000313" key="3">
    <source>
        <dbReference type="EMBL" id="EOW87742.1"/>
    </source>
</evidence>
<organism evidence="3 4">
    <name type="scientific">Enterococcus columbae DSM 7374 = ATCC 51263</name>
    <dbReference type="NCBI Taxonomy" id="1121865"/>
    <lineage>
        <taxon>Bacteria</taxon>
        <taxon>Bacillati</taxon>
        <taxon>Bacillota</taxon>
        <taxon>Bacilli</taxon>
        <taxon>Lactobacillales</taxon>
        <taxon>Enterococcaceae</taxon>
        <taxon>Enterococcus</taxon>
    </lineage>
</organism>
<evidence type="ECO:0000313" key="4">
    <source>
        <dbReference type="Proteomes" id="UP000014113"/>
    </source>
</evidence>
<dbReference type="EMBL" id="ASWJ01000001">
    <property type="protein sequence ID" value="EOW87742.1"/>
    <property type="molecule type" value="Genomic_DNA"/>
</dbReference>
<dbReference type="AlphaFoldDB" id="S1NFB4"/>
<dbReference type="NCBIfam" id="TIGR03927">
    <property type="entry name" value="T7SS_EssA_Firm"/>
    <property type="match status" value="1"/>
</dbReference>
<sequence length="156" mass="17499">MKKYFVFIIGVLACFSLNVSADEEIKDNRLQIDSSLLEENKTAEVNNSLELTNNLFSNKDRMLLEKNQKNVAKNFKKQQDQLFKQKTMATDPYHVDALFSAQTTVGQYTTKVNTSVDTTSQTNNFSGFLAILYGLASLLLICGASFATYVISRGEE</sequence>
<dbReference type="OrthoDB" id="2221885at2"/>
<keyword evidence="2" id="KW-0732">Signal</keyword>
<feature type="signal peptide" evidence="2">
    <location>
        <begin position="1"/>
        <end position="21"/>
    </location>
</feature>
<dbReference type="Proteomes" id="UP000014113">
    <property type="component" value="Unassembled WGS sequence"/>
</dbReference>
<evidence type="ECO:0000256" key="2">
    <source>
        <dbReference type="SAM" id="SignalP"/>
    </source>
</evidence>